<accession>A0A1M6SM49</accession>
<keyword evidence="3" id="KW-1185">Reference proteome</keyword>
<protein>
    <submittedName>
        <fullName evidence="2">Uncharacterized protein</fullName>
    </submittedName>
</protein>
<reference evidence="3" key="1">
    <citation type="submission" date="2016-11" db="EMBL/GenBank/DDBJ databases">
        <authorList>
            <person name="Varghese N."/>
            <person name="Submissions S."/>
        </authorList>
    </citation>
    <scope>NUCLEOTIDE SEQUENCE [LARGE SCALE GENOMIC DNA]</scope>
    <source>
        <strain evidence="3">DSM 26899</strain>
    </source>
</reference>
<evidence type="ECO:0000313" key="3">
    <source>
        <dbReference type="Proteomes" id="UP000184364"/>
    </source>
</evidence>
<organism evidence="2 3">
    <name type="scientific">Chryseobacterium polytrichastri</name>
    <dbReference type="NCBI Taxonomy" id="1302687"/>
    <lineage>
        <taxon>Bacteria</taxon>
        <taxon>Pseudomonadati</taxon>
        <taxon>Bacteroidota</taxon>
        <taxon>Flavobacteriia</taxon>
        <taxon>Flavobacteriales</taxon>
        <taxon>Weeksellaceae</taxon>
        <taxon>Chryseobacterium group</taxon>
        <taxon>Chryseobacterium</taxon>
    </lineage>
</organism>
<proteinExistence type="predicted"/>
<keyword evidence="1" id="KW-0812">Transmembrane</keyword>
<evidence type="ECO:0000256" key="1">
    <source>
        <dbReference type="SAM" id="Phobius"/>
    </source>
</evidence>
<name>A0A1M6SM49_9FLAO</name>
<dbReference type="OrthoDB" id="705212at2"/>
<feature type="transmembrane region" description="Helical" evidence="1">
    <location>
        <begin position="25"/>
        <end position="45"/>
    </location>
</feature>
<feature type="transmembrane region" description="Helical" evidence="1">
    <location>
        <begin position="201"/>
        <end position="221"/>
    </location>
</feature>
<dbReference type="Proteomes" id="UP000184364">
    <property type="component" value="Unassembled WGS sequence"/>
</dbReference>
<keyword evidence="1" id="KW-0472">Membrane</keyword>
<gene>
    <name evidence="2" type="ORF">SAMN05444267_100466</name>
</gene>
<dbReference type="EMBL" id="FRAV01000004">
    <property type="protein sequence ID" value="SHK45831.1"/>
    <property type="molecule type" value="Genomic_DNA"/>
</dbReference>
<dbReference type="AlphaFoldDB" id="A0A1M6SM49"/>
<keyword evidence="1" id="KW-1133">Transmembrane helix</keyword>
<sequence length="223" mass="25230">MNKTVTHLKYFSKLSAVFLFNLLKMYGIGILSTLITFILRIYFLSNSLGASTGHSGAYLFLVATITAKPISSIVFYLLMLAAPYIIGVFSMKYAISSVISKIVKDKAEIILIPFIDKIIDKFKINQPVVIRTGADYTLAKIKLLNEFQSSSENKIVKRIVSYALKKIKFDELNLGGENANFYDIIKAKLIEKLHELSEPSVAFFFIYIGLQWLSLILIYFLNL</sequence>
<dbReference type="RefSeq" id="WP_139262511.1">
    <property type="nucleotide sequence ID" value="NZ_FRAV01000004.1"/>
</dbReference>
<evidence type="ECO:0000313" key="2">
    <source>
        <dbReference type="EMBL" id="SHK45831.1"/>
    </source>
</evidence>